<keyword evidence="3" id="KW-1185">Reference proteome</keyword>
<reference evidence="2 3" key="1">
    <citation type="journal article" date="2019" name="Int. J. Syst. Evol. Microbiol.">
        <title>The Global Catalogue of Microorganisms (GCM) 10K type strain sequencing project: providing services to taxonomists for standard genome sequencing and annotation.</title>
        <authorList>
            <consortium name="The Broad Institute Genomics Platform"/>
            <consortium name="The Broad Institute Genome Sequencing Center for Infectious Disease"/>
            <person name="Wu L."/>
            <person name="Ma J."/>
        </authorList>
    </citation>
    <scope>NUCLEOTIDE SEQUENCE [LARGE SCALE GENOMIC DNA]</scope>
    <source>
        <strain evidence="2 3">PJ61</strain>
    </source>
</reference>
<sequence>MTLFGDSEPEFDPADAFVPDHIPDTGPFLADHDVLTGDGHVAVHRHAADAFEEHGVYDATFGYNLARLNRDPRHPDAGLRYAEE</sequence>
<dbReference type="InterPro" id="IPR058311">
    <property type="entry name" value="DUF7998"/>
</dbReference>
<dbReference type="Proteomes" id="UP001596274">
    <property type="component" value="Unassembled WGS sequence"/>
</dbReference>
<feature type="domain" description="DUF7998" evidence="1">
    <location>
        <begin position="10"/>
        <end position="84"/>
    </location>
</feature>
<accession>A0ABD5T9S5</accession>
<dbReference type="Pfam" id="PF25979">
    <property type="entry name" value="DUF7998"/>
    <property type="match status" value="1"/>
</dbReference>
<feature type="non-terminal residue" evidence="2">
    <location>
        <position position="84"/>
    </location>
</feature>
<evidence type="ECO:0000313" key="2">
    <source>
        <dbReference type="EMBL" id="MFC6772248.1"/>
    </source>
</evidence>
<protein>
    <recommendedName>
        <fullName evidence="1">DUF7998 domain-containing protein</fullName>
    </recommendedName>
</protein>
<name>A0ABD5T9S5_9EURY</name>
<dbReference type="AlphaFoldDB" id="A0ABD5T9S5"/>
<dbReference type="EMBL" id="JBHSWT010000705">
    <property type="protein sequence ID" value="MFC6772248.1"/>
    <property type="molecule type" value="Genomic_DNA"/>
</dbReference>
<gene>
    <name evidence="2" type="ORF">ACFQDD_12105</name>
</gene>
<evidence type="ECO:0000313" key="3">
    <source>
        <dbReference type="Proteomes" id="UP001596274"/>
    </source>
</evidence>
<proteinExistence type="predicted"/>
<evidence type="ECO:0000259" key="1">
    <source>
        <dbReference type="Pfam" id="PF25979"/>
    </source>
</evidence>
<organism evidence="2 3">
    <name type="scientific">Halorubrum pallidum</name>
    <dbReference type="NCBI Taxonomy" id="1526114"/>
    <lineage>
        <taxon>Archaea</taxon>
        <taxon>Methanobacteriati</taxon>
        <taxon>Methanobacteriota</taxon>
        <taxon>Stenosarchaea group</taxon>
        <taxon>Halobacteria</taxon>
        <taxon>Halobacteriales</taxon>
        <taxon>Haloferacaceae</taxon>
        <taxon>Halorubrum</taxon>
    </lineage>
</organism>
<comment type="caution">
    <text evidence="2">The sequence shown here is derived from an EMBL/GenBank/DDBJ whole genome shotgun (WGS) entry which is preliminary data.</text>
</comment>